<dbReference type="GO" id="GO:0005948">
    <property type="term" value="C:acetolactate synthase complex"/>
    <property type="evidence" value="ECO:0007669"/>
    <property type="project" value="TreeGrafter"/>
</dbReference>
<proteinExistence type="inferred from homology"/>
<dbReference type="GO" id="GO:0050660">
    <property type="term" value="F:flavin adenine dinucleotide binding"/>
    <property type="evidence" value="ECO:0007669"/>
    <property type="project" value="TreeGrafter"/>
</dbReference>
<dbReference type="GO" id="GO:0003984">
    <property type="term" value="F:acetolactate synthase activity"/>
    <property type="evidence" value="ECO:0007669"/>
    <property type="project" value="TreeGrafter"/>
</dbReference>
<evidence type="ECO:0000259" key="5">
    <source>
        <dbReference type="Pfam" id="PF02775"/>
    </source>
</evidence>
<dbReference type="AlphaFoldDB" id="A0A7D5LA83"/>
<dbReference type="PANTHER" id="PTHR18968:SF164">
    <property type="entry name" value="PYRUVATE DECARBOXYLASE"/>
    <property type="match status" value="1"/>
</dbReference>
<dbReference type="RefSeq" id="WP_179267920.1">
    <property type="nucleotide sequence ID" value="NZ_CP058579.1"/>
</dbReference>
<feature type="domain" description="Thiamine pyrophosphate enzyme central" evidence="4">
    <location>
        <begin position="212"/>
        <end position="340"/>
    </location>
</feature>
<dbReference type="GO" id="GO:0009099">
    <property type="term" value="P:L-valine biosynthetic process"/>
    <property type="evidence" value="ECO:0007669"/>
    <property type="project" value="TreeGrafter"/>
</dbReference>
<keyword evidence="8" id="KW-1185">Reference proteome</keyword>
<feature type="domain" description="Thiamine pyrophosphate enzyme TPP-binding" evidence="5">
    <location>
        <begin position="410"/>
        <end position="550"/>
    </location>
</feature>
<evidence type="ECO:0000259" key="6">
    <source>
        <dbReference type="Pfam" id="PF02776"/>
    </source>
</evidence>
<dbReference type="GO" id="GO:0044272">
    <property type="term" value="P:sulfur compound biosynthetic process"/>
    <property type="evidence" value="ECO:0007669"/>
    <property type="project" value="UniProtKB-ARBA"/>
</dbReference>
<dbReference type="SUPFAM" id="SSF52467">
    <property type="entry name" value="DHS-like NAD/FAD-binding domain"/>
    <property type="match status" value="1"/>
</dbReference>
<dbReference type="InterPro" id="IPR029061">
    <property type="entry name" value="THDP-binding"/>
</dbReference>
<reference evidence="7 8" key="1">
    <citation type="submission" date="2020-06" db="EMBL/GenBank/DDBJ databases">
        <title>NJ-3-1, isolated from saline soil.</title>
        <authorList>
            <person name="Cui H.L."/>
            <person name="Shi X."/>
        </authorList>
    </citation>
    <scope>NUCLEOTIDE SEQUENCE [LARGE SCALE GENOMIC DNA]</scope>
    <source>
        <strain evidence="7 8">NJ-3-1</strain>
    </source>
</reference>
<dbReference type="GO" id="GO:0009097">
    <property type="term" value="P:isoleucine biosynthetic process"/>
    <property type="evidence" value="ECO:0007669"/>
    <property type="project" value="TreeGrafter"/>
</dbReference>
<dbReference type="Proteomes" id="UP000509626">
    <property type="component" value="Chromosome"/>
</dbReference>
<protein>
    <submittedName>
        <fullName evidence="7">Thiamine pyrophosphate-requiring protein</fullName>
    </submittedName>
</protein>
<dbReference type="GO" id="GO:0030976">
    <property type="term" value="F:thiamine pyrophosphate binding"/>
    <property type="evidence" value="ECO:0007669"/>
    <property type="project" value="InterPro"/>
</dbReference>
<evidence type="ECO:0000256" key="2">
    <source>
        <dbReference type="ARBA" id="ARBA00023052"/>
    </source>
</evidence>
<dbReference type="PANTHER" id="PTHR18968">
    <property type="entry name" value="THIAMINE PYROPHOSPHATE ENZYMES"/>
    <property type="match status" value="1"/>
</dbReference>
<dbReference type="KEGG" id="halu:HUG12_06135"/>
<dbReference type="CDD" id="cd07035">
    <property type="entry name" value="TPP_PYR_POX_like"/>
    <property type="match status" value="1"/>
</dbReference>
<sequence>MSEGGDPSDEGGREVGERLVERLGERGVEYVFATFGTDHPTLIRGFAEDGAPTPILAPHEMVAASAAHGYAQATGDPGVVLVHVDVGTANLGASLHNAARSRVPLLVVAGRTPLTTDGETPGSRSIFVHWYQDVADQHGIVREYTKWEYELEAAENVDGVVDRGLDVATADPAGPTYLTLPREVLRREAPAPTPNRTTATEPATLDAGTRRRLADLLAEAEHPLVVTSYLGREEAAVPVLESFAETVGVPVVETAPAFDLNFPRDHPLHFGFGAEPHLDEADLLLVVDCDVPWVPKRASPRADATVVHVDADPEKPMYPMWDFHADLRVRADAQSALADLTEAFDPADGADRADRFGERGLARHERRRDAVPDAADADRITPDLLSHALGEALDDDAIVVDETVTNTPSVLRHCTRTKPGTYYSYCSSGLGWGLGAAAGVALARPDATVVGVVGDGSFVLGNPLAAVQMTEAYDLPHLTVVYNNEGWAAVSDAIADQYDEVGFDPSEFTRFDPGTDYAALAEGWGCHGERVSEPAELEAAVERALGAVEDGTHAILDVAVR</sequence>
<dbReference type="InterPro" id="IPR029035">
    <property type="entry name" value="DHS-like_NAD/FAD-binding_dom"/>
</dbReference>
<dbReference type="Pfam" id="PF00205">
    <property type="entry name" value="TPP_enzyme_M"/>
    <property type="match status" value="1"/>
</dbReference>
<comment type="similarity">
    <text evidence="1 3">Belongs to the TPP enzyme family.</text>
</comment>
<dbReference type="Gene3D" id="3.40.50.1220">
    <property type="entry name" value="TPP-binding domain"/>
    <property type="match status" value="1"/>
</dbReference>
<evidence type="ECO:0000256" key="1">
    <source>
        <dbReference type="ARBA" id="ARBA00007812"/>
    </source>
</evidence>
<dbReference type="InterPro" id="IPR011766">
    <property type="entry name" value="TPP_enzyme_TPP-bd"/>
</dbReference>
<organism evidence="7 8">
    <name type="scientific">Halorarum salinum</name>
    <dbReference type="NCBI Taxonomy" id="2743089"/>
    <lineage>
        <taxon>Archaea</taxon>
        <taxon>Methanobacteriati</taxon>
        <taxon>Methanobacteriota</taxon>
        <taxon>Stenosarchaea group</taxon>
        <taxon>Halobacteria</taxon>
        <taxon>Halobacteriales</taxon>
        <taxon>Haloferacaceae</taxon>
        <taxon>Halorarum</taxon>
    </lineage>
</organism>
<name>A0A7D5LA83_9EURY</name>
<dbReference type="Gene3D" id="3.40.50.970">
    <property type="match status" value="2"/>
</dbReference>
<dbReference type="InterPro" id="IPR012001">
    <property type="entry name" value="Thiamin_PyroP_enz_TPP-bd_dom"/>
</dbReference>
<dbReference type="GO" id="GO:0000287">
    <property type="term" value="F:magnesium ion binding"/>
    <property type="evidence" value="ECO:0007669"/>
    <property type="project" value="InterPro"/>
</dbReference>
<dbReference type="Pfam" id="PF02775">
    <property type="entry name" value="TPP_enzyme_C"/>
    <property type="match status" value="1"/>
</dbReference>
<dbReference type="GeneID" id="56037020"/>
<evidence type="ECO:0000256" key="3">
    <source>
        <dbReference type="RuleBase" id="RU362132"/>
    </source>
</evidence>
<dbReference type="InterPro" id="IPR012000">
    <property type="entry name" value="Thiamin_PyroP_enz_cen_dom"/>
</dbReference>
<dbReference type="OrthoDB" id="305319at2157"/>
<dbReference type="Pfam" id="PF02776">
    <property type="entry name" value="TPP_enzyme_N"/>
    <property type="match status" value="1"/>
</dbReference>
<accession>A0A7D5LA83</accession>
<keyword evidence="2 3" id="KW-0786">Thiamine pyrophosphate</keyword>
<evidence type="ECO:0000313" key="7">
    <source>
        <dbReference type="EMBL" id="QLG61335.1"/>
    </source>
</evidence>
<gene>
    <name evidence="7" type="ORF">HUG12_06135</name>
</gene>
<dbReference type="SUPFAM" id="SSF52518">
    <property type="entry name" value="Thiamin diphosphate-binding fold (THDP-binding)"/>
    <property type="match status" value="2"/>
</dbReference>
<dbReference type="InterPro" id="IPR045229">
    <property type="entry name" value="TPP_enz"/>
</dbReference>
<feature type="domain" description="Thiamine pyrophosphate enzyme N-terminal TPP-binding" evidence="6">
    <location>
        <begin position="14"/>
        <end position="138"/>
    </location>
</feature>
<evidence type="ECO:0000313" key="8">
    <source>
        <dbReference type="Proteomes" id="UP000509626"/>
    </source>
</evidence>
<evidence type="ECO:0000259" key="4">
    <source>
        <dbReference type="Pfam" id="PF00205"/>
    </source>
</evidence>
<dbReference type="NCBIfam" id="NF006203">
    <property type="entry name" value="PRK08327.1"/>
    <property type="match status" value="1"/>
</dbReference>
<dbReference type="EMBL" id="CP058579">
    <property type="protein sequence ID" value="QLG61335.1"/>
    <property type="molecule type" value="Genomic_DNA"/>
</dbReference>